<proteinExistence type="predicted"/>
<feature type="non-terminal residue" evidence="1">
    <location>
        <position position="152"/>
    </location>
</feature>
<name>X0Y034_9ZZZZ</name>
<protein>
    <submittedName>
        <fullName evidence="1">Uncharacterized protein</fullName>
    </submittedName>
</protein>
<comment type="caution">
    <text evidence="1">The sequence shown here is derived from an EMBL/GenBank/DDBJ whole genome shotgun (WGS) entry which is preliminary data.</text>
</comment>
<organism evidence="1">
    <name type="scientific">marine sediment metagenome</name>
    <dbReference type="NCBI Taxonomy" id="412755"/>
    <lineage>
        <taxon>unclassified sequences</taxon>
        <taxon>metagenomes</taxon>
        <taxon>ecological metagenomes</taxon>
    </lineage>
</organism>
<sequence length="152" mass="17617">MAEDLEQIPNKEEEDESFWQTRIQITQTPESFIPQIIPETAVPFYQRHEDIRSFLYDPYGNNPPSTYGLELTAKDNVEVVFYSKSDSKPVAIKLGHAWLSNLKYKFRGLDGIVQAKSIMRHDPVTHKKSHLLEIILPQGFIKSKISIIERFI</sequence>
<dbReference type="EMBL" id="BARS01054464">
    <property type="protein sequence ID" value="GAG48990.1"/>
    <property type="molecule type" value="Genomic_DNA"/>
</dbReference>
<dbReference type="AlphaFoldDB" id="X0Y034"/>
<gene>
    <name evidence="1" type="ORF">S01H1_80621</name>
</gene>
<accession>X0Y034</accession>
<evidence type="ECO:0000313" key="1">
    <source>
        <dbReference type="EMBL" id="GAG48990.1"/>
    </source>
</evidence>
<reference evidence="1" key="1">
    <citation type="journal article" date="2014" name="Front. Microbiol.">
        <title>High frequency of phylogenetically diverse reductive dehalogenase-homologous genes in deep subseafloor sedimentary metagenomes.</title>
        <authorList>
            <person name="Kawai M."/>
            <person name="Futagami T."/>
            <person name="Toyoda A."/>
            <person name="Takaki Y."/>
            <person name="Nishi S."/>
            <person name="Hori S."/>
            <person name="Arai W."/>
            <person name="Tsubouchi T."/>
            <person name="Morono Y."/>
            <person name="Uchiyama I."/>
            <person name="Ito T."/>
            <person name="Fujiyama A."/>
            <person name="Inagaki F."/>
            <person name="Takami H."/>
        </authorList>
    </citation>
    <scope>NUCLEOTIDE SEQUENCE</scope>
    <source>
        <strain evidence="1">Expedition CK06-06</strain>
    </source>
</reference>